<evidence type="ECO:0000256" key="4">
    <source>
        <dbReference type="ARBA" id="ARBA00023136"/>
    </source>
</evidence>
<evidence type="ECO:0000313" key="7">
    <source>
        <dbReference type="EMBL" id="KZV91866.1"/>
    </source>
</evidence>
<feature type="transmembrane region" description="Helical" evidence="6">
    <location>
        <begin position="290"/>
        <end position="316"/>
    </location>
</feature>
<keyword evidence="2 6" id="KW-0812">Transmembrane</keyword>
<dbReference type="OrthoDB" id="2576082at2759"/>
<dbReference type="PANTHER" id="PTHR15549:SF30">
    <property type="entry name" value="MID2 DOMAIN-CONTAINING PROTEIN"/>
    <property type="match status" value="1"/>
</dbReference>
<accession>A0A165HEX1</accession>
<dbReference type="GO" id="GO:0016020">
    <property type="term" value="C:membrane"/>
    <property type="evidence" value="ECO:0007669"/>
    <property type="project" value="UniProtKB-SubCell"/>
</dbReference>
<dbReference type="InterPro" id="IPR051694">
    <property type="entry name" value="Immunoregulatory_rcpt-like"/>
</dbReference>
<dbReference type="CDD" id="cd12087">
    <property type="entry name" value="TM_EGFR-like"/>
    <property type="match status" value="1"/>
</dbReference>
<gene>
    <name evidence="7" type="ORF">EXIGLDRAFT_769544</name>
</gene>
<evidence type="ECO:0000256" key="5">
    <source>
        <dbReference type="SAM" id="MobiDB-lite"/>
    </source>
</evidence>
<protein>
    <recommendedName>
        <fullName evidence="9">Transmembrane protein</fullName>
    </recommendedName>
</protein>
<dbReference type="EMBL" id="KV426019">
    <property type="protein sequence ID" value="KZV91866.1"/>
    <property type="molecule type" value="Genomic_DNA"/>
</dbReference>
<name>A0A165HEX1_EXIGL</name>
<organism evidence="7 8">
    <name type="scientific">Exidia glandulosa HHB12029</name>
    <dbReference type="NCBI Taxonomy" id="1314781"/>
    <lineage>
        <taxon>Eukaryota</taxon>
        <taxon>Fungi</taxon>
        <taxon>Dikarya</taxon>
        <taxon>Basidiomycota</taxon>
        <taxon>Agaricomycotina</taxon>
        <taxon>Agaricomycetes</taxon>
        <taxon>Auriculariales</taxon>
        <taxon>Exidiaceae</taxon>
        <taxon>Exidia</taxon>
    </lineage>
</organism>
<dbReference type="GO" id="GO:0071944">
    <property type="term" value="C:cell periphery"/>
    <property type="evidence" value="ECO:0007669"/>
    <property type="project" value="UniProtKB-ARBA"/>
</dbReference>
<proteinExistence type="predicted"/>
<dbReference type="InParanoid" id="A0A165HEX1"/>
<dbReference type="Gene3D" id="2.60.120.260">
    <property type="entry name" value="Galactose-binding domain-like"/>
    <property type="match status" value="2"/>
</dbReference>
<feature type="region of interest" description="Disordered" evidence="5">
    <location>
        <begin position="265"/>
        <end position="287"/>
    </location>
</feature>
<evidence type="ECO:0000256" key="2">
    <source>
        <dbReference type="ARBA" id="ARBA00022692"/>
    </source>
</evidence>
<sequence length="392" mass="42598">MAAPTPQDVFVQDGDASVAYFPSNEWQVFTNPEAYLDGSLHVSYNESATISFSFVGSYFWYFGDLNFDHGRYNITIDNGPGFIGTSYNADILPVQSLFSQALDPGPHAVTITNIDDSKLTGLDYFVYRPFTAEAVADTDQVVKGNDYTAVTYTPTEQWQGDAYHLTYNQGASVSFEFTGEYVWFFADRNFDHGAFKASIDGGAATTFTSYSAQWTESRPLFSRAVDPGHHVLTITNVAEGLGLGITNFAYRPTTLAINNSTATLSSATGSPSTVNTPVSPQSGASNSTSIPVGAIVGIVLGLVGIVILGVMIFLLLRKHRRARMRERIPREILQTPQPWQQPYGVQYGAMSDDGPMEVPLPAYSESAPDSRVLSGEYVSNSSHPSTYPGSKV</sequence>
<keyword evidence="4 6" id="KW-0472">Membrane</keyword>
<evidence type="ECO:0000256" key="1">
    <source>
        <dbReference type="ARBA" id="ARBA00004167"/>
    </source>
</evidence>
<reference evidence="7 8" key="1">
    <citation type="journal article" date="2016" name="Mol. Biol. Evol.">
        <title>Comparative Genomics of Early-Diverging Mushroom-Forming Fungi Provides Insights into the Origins of Lignocellulose Decay Capabilities.</title>
        <authorList>
            <person name="Nagy L.G."/>
            <person name="Riley R."/>
            <person name="Tritt A."/>
            <person name="Adam C."/>
            <person name="Daum C."/>
            <person name="Floudas D."/>
            <person name="Sun H."/>
            <person name="Yadav J.S."/>
            <person name="Pangilinan J."/>
            <person name="Larsson K.H."/>
            <person name="Matsuura K."/>
            <person name="Barry K."/>
            <person name="Labutti K."/>
            <person name="Kuo R."/>
            <person name="Ohm R.A."/>
            <person name="Bhattacharya S.S."/>
            <person name="Shirouzu T."/>
            <person name="Yoshinaga Y."/>
            <person name="Martin F.M."/>
            <person name="Grigoriev I.V."/>
            <person name="Hibbett D.S."/>
        </authorList>
    </citation>
    <scope>NUCLEOTIDE SEQUENCE [LARGE SCALE GENOMIC DNA]</scope>
    <source>
        <strain evidence="7 8">HHB12029</strain>
    </source>
</reference>
<evidence type="ECO:0000313" key="8">
    <source>
        <dbReference type="Proteomes" id="UP000077266"/>
    </source>
</evidence>
<evidence type="ECO:0008006" key="9">
    <source>
        <dbReference type="Google" id="ProtNLM"/>
    </source>
</evidence>
<dbReference type="Proteomes" id="UP000077266">
    <property type="component" value="Unassembled WGS sequence"/>
</dbReference>
<keyword evidence="8" id="KW-1185">Reference proteome</keyword>
<comment type="subcellular location">
    <subcellularLocation>
        <location evidence="1">Membrane</location>
        <topology evidence="1">Single-pass membrane protein</topology>
    </subcellularLocation>
</comment>
<dbReference type="AlphaFoldDB" id="A0A165HEX1"/>
<dbReference type="PANTHER" id="PTHR15549">
    <property type="entry name" value="PAIRED IMMUNOGLOBULIN-LIKE TYPE 2 RECEPTOR"/>
    <property type="match status" value="1"/>
</dbReference>
<evidence type="ECO:0000256" key="6">
    <source>
        <dbReference type="SAM" id="Phobius"/>
    </source>
</evidence>
<evidence type="ECO:0000256" key="3">
    <source>
        <dbReference type="ARBA" id="ARBA00022989"/>
    </source>
</evidence>
<keyword evidence="3 6" id="KW-1133">Transmembrane helix</keyword>